<proteinExistence type="predicted"/>
<keyword evidence="5" id="KW-0964">Secreted</keyword>
<feature type="signal peptide" evidence="13">
    <location>
        <begin position="1"/>
        <end position="19"/>
    </location>
</feature>
<protein>
    <recommendedName>
        <fullName evidence="4">Phospholipase A2</fullName>
        <ecNumber evidence="3">3.1.1.4</ecNumber>
    </recommendedName>
    <alternativeName>
        <fullName evidence="12">Phosphatidylcholine 2-acylhydrolase</fullName>
    </alternativeName>
</protein>
<evidence type="ECO:0000256" key="3">
    <source>
        <dbReference type="ARBA" id="ARBA00013278"/>
    </source>
</evidence>
<evidence type="ECO:0000256" key="8">
    <source>
        <dbReference type="ARBA" id="ARBA00022837"/>
    </source>
</evidence>
<evidence type="ECO:0000256" key="10">
    <source>
        <dbReference type="ARBA" id="ARBA00023098"/>
    </source>
</evidence>
<comment type="cofactor">
    <cofactor evidence="1">
        <name>Ca(2+)</name>
        <dbReference type="ChEBI" id="CHEBI:29108"/>
    </cofactor>
</comment>
<dbReference type="Pfam" id="PF05826">
    <property type="entry name" value="Phospholip_A2_2"/>
    <property type="match status" value="1"/>
</dbReference>
<evidence type="ECO:0000313" key="16">
    <source>
        <dbReference type="Proteomes" id="UP000007266"/>
    </source>
</evidence>
<feature type="domain" description="Phospholipase A2-like central" evidence="14">
    <location>
        <begin position="52"/>
        <end position="147"/>
    </location>
</feature>
<sequence>MRYFFPFVIFSLIYGKSNCVQIIWDNNVDFDSVEVEELGRSDQVRMPNWFFIFPGTKWCGAGNIAEDENDFGEFRDTDKCCRNHDLCPDIIEGYQSKHNLTNPSFFTRLNCECDEEFHKCLKSVNSRVSTQIGQIYFTALGTQCYREDYPIVSCKKYSYLPRRKCKEYELDESKDKVYEWFDVPNY</sequence>
<dbReference type="PROSITE" id="PS00118">
    <property type="entry name" value="PA2_HIS"/>
    <property type="match status" value="1"/>
</dbReference>
<keyword evidence="8" id="KW-0106">Calcium</keyword>
<evidence type="ECO:0000256" key="6">
    <source>
        <dbReference type="ARBA" id="ARBA00022723"/>
    </source>
</evidence>
<dbReference type="GO" id="GO:0050482">
    <property type="term" value="P:arachidonate secretion"/>
    <property type="evidence" value="ECO:0007669"/>
    <property type="project" value="InterPro"/>
</dbReference>
<accession>D6WFW7</accession>
<evidence type="ECO:0000256" key="11">
    <source>
        <dbReference type="ARBA" id="ARBA00023157"/>
    </source>
</evidence>
<evidence type="ECO:0000256" key="1">
    <source>
        <dbReference type="ARBA" id="ARBA00001913"/>
    </source>
</evidence>
<dbReference type="Gene3D" id="1.20.90.10">
    <property type="entry name" value="Phospholipase A2 domain"/>
    <property type="match status" value="1"/>
</dbReference>
<gene>
    <name evidence="15" type="primary">AUGUSTUS-3.0.2_02563</name>
    <name evidence="15" type="ORF">TcasGA2_TC002563</name>
</gene>
<keyword evidence="10" id="KW-0443">Lipid metabolism</keyword>
<dbReference type="SUPFAM" id="SSF48619">
    <property type="entry name" value="Phospholipase A2, PLA2"/>
    <property type="match status" value="1"/>
</dbReference>
<dbReference type="STRING" id="7070.D6WFW7"/>
<dbReference type="FunFam" id="1.20.90.10:FF:000002">
    <property type="entry name" value="Phospholipase A2 group III"/>
    <property type="match status" value="1"/>
</dbReference>
<reference evidence="15 16" key="2">
    <citation type="journal article" date="2010" name="Nucleic Acids Res.">
        <title>BeetleBase in 2010: revisions to provide comprehensive genomic information for Tribolium castaneum.</title>
        <authorList>
            <person name="Kim H.S."/>
            <person name="Murphy T."/>
            <person name="Xia J."/>
            <person name="Caragea D."/>
            <person name="Park Y."/>
            <person name="Beeman R.W."/>
            <person name="Lorenzen M.D."/>
            <person name="Butcher S."/>
            <person name="Manak J.R."/>
            <person name="Brown S.J."/>
        </authorList>
    </citation>
    <scope>GENOME REANNOTATION</scope>
    <source>
        <strain evidence="15 16">Georgia GA2</strain>
    </source>
</reference>
<keyword evidence="13" id="KW-0732">Signal</keyword>
<keyword evidence="6" id="KW-0479">Metal-binding</keyword>
<keyword evidence="7" id="KW-0378">Hydrolase</keyword>
<keyword evidence="11" id="KW-1015">Disulfide bond</keyword>
<dbReference type="InterPro" id="IPR016090">
    <property type="entry name" value="PLA2-like_dom"/>
</dbReference>
<evidence type="ECO:0000256" key="2">
    <source>
        <dbReference type="ARBA" id="ARBA00004613"/>
    </source>
</evidence>
<evidence type="ECO:0000256" key="5">
    <source>
        <dbReference type="ARBA" id="ARBA00022525"/>
    </source>
</evidence>
<feature type="chain" id="PRO_5007310607" description="Phospholipase A2" evidence="13">
    <location>
        <begin position="20"/>
        <end position="186"/>
    </location>
</feature>
<dbReference type="eggNOG" id="ENOG502S31M">
    <property type="taxonomic scope" value="Eukaryota"/>
</dbReference>
<dbReference type="GO" id="GO:0005576">
    <property type="term" value="C:extracellular region"/>
    <property type="evidence" value="ECO:0007669"/>
    <property type="project" value="UniProtKB-SubCell"/>
</dbReference>
<reference evidence="15 16" key="1">
    <citation type="journal article" date="2008" name="Nature">
        <title>The genome of the model beetle and pest Tribolium castaneum.</title>
        <authorList>
            <consortium name="Tribolium Genome Sequencing Consortium"/>
            <person name="Richards S."/>
            <person name="Gibbs R.A."/>
            <person name="Weinstock G.M."/>
            <person name="Brown S.J."/>
            <person name="Denell R."/>
            <person name="Beeman R.W."/>
            <person name="Gibbs R."/>
            <person name="Beeman R.W."/>
            <person name="Brown S.J."/>
            <person name="Bucher G."/>
            <person name="Friedrich M."/>
            <person name="Grimmelikhuijzen C.J."/>
            <person name="Klingler M."/>
            <person name="Lorenzen M."/>
            <person name="Richards S."/>
            <person name="Roth S."/>
            <person name="Schroder R."/>
            <person name="Tautz D."/>
            <person name="Zdobnov E.M."/>
            <person name="Muzny D."/>
            <person name="Gibbs R.A."/>
            <person name="Weinstock G.M."/>
            <person name="Attaway T."/>
            <person name="Bell S."/>
            <person name="Buhay C.J."/>
            <person name="Chandrabose M.N."/>
            <person name="Chavez D."/>
            <person name="Clerk-Blankenburg K.P."/>
            <person name="Cree A."/>
            <person name="Dao M."/>
            <person name="Davis C."/>
            <person name="Chacko J."/>
            <person name="Dinh H."/>
            <person name="Dugan-Rocha S."/>
            <person name="Fowler G."/>
            <person name="Garner T.T."/>
            <person name="Garnes J."/>
            <person name="Gnirke A."/>
            <person name="Hawes A."/>
            <person name="Hernandez J."/>
            <person name="Hines S."/>
            <person name="Holder M."/>
            <person name="Hume J."/>
            <person name="Jhangiani S.N."/>
            <person name="Joshi V."/>
            <person name="Khan Z.M."/>
            <person name="Jackson L."/>
            <person name="Kovar C."/>
            <person name="Kowis A."/>
            <person name="Lee S."/>
            <person name="Lewis L.R."/>
            <person name="Margolis J."/>
            <person name="Morgan M."/>
            <person name="Nazareth L.V."/>
            <person name="Nguyen N."/>
            <person name="Okwuonu G."/>
            <person name="Parker D."/>
            <person name="Richards S."/>
            <person name="Ruiz S.J."/>
            <person name="Santibanez J."/>
            <person name="Savard J."/>
            <person name="Scherer S.E."/>
            <person name="Schneider B."/>
            <person name="Sodergren E."/>
            <person name="Tautz D."/>
            <person name="Vattahil S."/>
            <person name="Villasana D."/>
            <person name="White C.S."/>
            <person name="Wright R."/>
            <person name="Park Y."/>
            <person name="Beeman R.W."/>
            <person name="Lord J."/>
            <person name="Oppert B."/>
            <person name="Lorenzen M."/>
            <person name="Brown S."/>
            <person name="Wang L."/>
            <person name="Savard J."/>
            <person name="Tautz D."/>
            <person name="Richards S."/>
            <person name="Weinstock G."/>
            <person name="Gibbs R.A."/>
            <person name="Liu Y."/>
            <person name="Worley K."/>
            <person name="Weinstock G."/>
            <person name="Elsik C.G."/>
            <person name="Reese J.T."/>
            <person name="Elhaik E."/>
            <person name="Landan G."/>
            <person name="Graur D."/>
            <person name="Arensburger P."/>
            <person name="Atkinson P."/>
            <person name="Beeman R.W."/>
            <person name="Beidler J."/>
            <person name="Brown S.J."/>
            <person name="Demuth J.P."/>
            <person name="Drury D.W."/>
            <person name="Du Y.Z."/>
            <person name="Fujiwara H."/>
            <person name="Lorenzen M."/>
            <person name="Maselli V."/>
            <person name="Osanai M."/>
            <person name="Park Y."/>
            <person name="Robertson H.M."/>
            <person name="Tu Z."/>
            <person name="Wang J.J."/>
            <person name="Wang S."/>
            <person name="Richards S."/>
            <person name="Song H."/>
            <person name="Zhang L."/>
            <person name="Sodergren E."/>
            <person name="Werner D."/>
            <person name="Stanke M."/>
            <person name="Morgenstern B."/>
            <person name="Solovyev V."/>
            <person name="Kosarev P."/>
            <person name="Brown G."/>
            <person name="Chen H.C."/>
            <person name="Ermolaeva O."/>
            <person name="Hlavina W."/>
            <person name="Kapustin Y."/>
            <person name="Kiryutin B."/>
            <person name="Kitts P."/>
            <person name="Maglott D."/>
            <person name="Pruitt K."/>
            <person name="Sapojnikov V."/>
            <person name="Souvorov A."/>
            <person name="Mackey A.J."/>
            <person name="Waterhouse R.M."/>
            <person name="Wyder S."/>
            <person name="Zdobnov E.M."/>
            <person name="Zdobnov E.M."/>
            <person name="Wyder S."/>
            <person name="Kriventseva E.V."/>
            <person name="Kadowaki T."/>
            <person name="Bork P."/>
            <person name="Aranda M."/>
            <person name="Bao R."/>
            <person name="Beermann A."/>
            <person name="Berns N."/>
            <person name="Bolognesi R."/>
            <person name="Bonneton F."/>
            <person name="Bopp D."/>
            <person name="Brown S.J."/>
            <person name="Bucher G."/>
            <person name="Butts T."/>
            <person name="Chaumot A."/>
            <person name="Denell R.E."/>
            <person name="Ferrier D.E."/>
            <person name="Friedrich M."/>
            <person name="Gordon C.M."/>
            <person name="Jindra M."/>
            <person name="Klingler M."/>
            <person name="Lan Q."/>
            <person name="Lattorff H.M."/>
            <person name="Laudet V."/>
            <person name="von Levetsow C."/>
            <person name="Liu Z."/>
            <person name="Lutz R."/>
            <person name="Lynch J.A."/>
            <person name="da Fonseca R.N."/>
            <person name="Posnien N."/>
            <person name="Reuter R."/>
            <person name="Roth S."/>
            <person name="Savard J."/>
            <person name="Schinko J.B."/>
            <person name="Schmitt C."/>
            <person name="Schoppmeier M."/>
            <person name="Schroder R."/>
            <person name="Shippy T.D."/>
            <person name="Simonnet F."/>
            <person name="Marques-Souza H."/>
            <person name="Tautz D."/>
            <person name="Tomoyasu Y."/>
            <person name="Trauner J."/>
            <person name="Van der Zee M."/>
            <person name="Vervoort M."/>
            <person name="Wittkopp N."/>
            <person name="Wimmer E.A."/>
            <person name="Yang X."/>
            <person name="Jones A.K."/>
            <person name="Sattelle D.B."/>
            <person name="Ebert P.R."/>
            <person name="Nelson D."/>
            <person name="Scott J.G."/>
            <person name="Beeman R.W."/>
            <person name="Muthukrishnan S."/>
            <person name="Kramer K.J."/>
            <person name="Arakane Y."/>
            <person name="Beeman R.W."/>
            <person name="Zhu Q."/>
            <person name="Hogenkamp D."/>
            <person name="Dixit R."/>
            <person name="Oppert B."/>
            <person name="Jiang H."/>
            <person name="Zou Z."/>
            <person name="Marshall J."/>
            <person name="Elpidina E."/>
            <person name="Vinokurov K."/>
            <person name="Oppert C."/>
            <person name="Zou Z."/>
            <person name="Evans J."/>
            <person name="Lu Z."/>
            <person name="Zhao P."/>
            <person name="Sumathipala N."/>
            <person name="Altincicek B."/>
            <person name="Vilcinskas A."/>
            <person name="Williams M."/>
            <person name="Hultmark D."/>
            <person name="Hetru C."/>
            <person name="Jiang H."/>
            <person name="Grimmelikhuijzen C.J."/>
            <person name="Hauser F."/>
            <person name="Cazzamali G."/>
            <person name="Williamson M."/>
            <person name="Park Y."/>
            <person name="Li B."/>
            <person name="Tanaka Y."/>
            <person name="Predel R."/>
            <person name="Neupert S."/>
            <person name="Schachtner J."/>
            <person name="Verleyen P."/>
            <person name="Raible F."/>
            <person name="Bork P."/>
            <person name="Friedrich M."/>
            <person name="Walden K.K."/>
            <person name="Robertson H.M."/>
            <person name="Angeli S."/>
            <person name="Foret S."/>
            <person name="Bucher G."/>
            <person name="Schuetz S."/>
            <person name="Maleszka R."/>
            <person name="Wimmer E.A."/>
            <person name="Beeman R.W."/>
            <person name="Lorenzen M."/>
            <person name="Tomoyasu Y."/>
            <person name="Miller S.C."/>
            <person name="Grossmann D."/>
            <person name="Bucher G."/>
        </authorList>
    </citation>
    <scope>NUCLEOTIDE SEQUENCE [LARGE SCALE GENOMIC DNA]</scope>
    <source>
        <strain evidence="15 16">Georgia GA2</strain>
    </source>
</reference>
<dbReference type="EMBL" id="KQ971328">
    <property type="protein sequence ID" value="EEZ99784.2"/>
    <property type="molecule type" value="Genomic_DNA"/>
</dbReference>
<dbReference type="GO" id="GO:0046872">
    <property type="term" value="F:metal ion binding"/>
    <property type="evidence" value="ECO:0007669"/>
    <property type="project" value="UniProtKB-KW"/>
</dbReference>
<evidence type="ECO:0000256" key="9">
    <source>
        <dbReference type="ARBA" id="ARBA00022963"/>
    </source>
</evidence>
<dbReference type="GO" id="GO:0047498">
    <property type="term" value="F:calcium-dependent phospholipase A2 activity"/>
    <property type="evidence" value="ECO:0000318"/>
    <property type="project" value="GO_Central"/>
</dbReference>
<evidence type="ECO:0000256" key="12">
    <source>
        <dbReference type="ARBA" id="ARBA00029903"/>
    </source>
</evidence>
<dbReference type="CDD" id="cd04704">
    <property type="entry name" value="PLA2_bee_venom_like"/>
    <property type="match status" value="1"/>
</dbReference>
<evidence type="ECO:0000256" key="13">
    <source>
        <dbReference type="SAM" id="SignalP"/>
    </source>
</evidence>
<evidence type="ECO:0000256" key="7">
    <source>
        <dbReference type="ARBA" id="ARBA00022801"/>
    </source>
</evidence>
<dbReference type="GO" id="GO:0016042">
    <property type="term" value="P:lipid catabolic process"/>
    <property type="evidence" value="ECO:0007669"/>
    <property type="project" value="UniProtKB-KW"/>
</dbReference>
<dbReference type="GO" id="GO:0006644">
    <property type="term" value="P:phospholipid metabolic process"/>
    <property type="evidence" value="ECO:0007669"/>
    <property type="project" value="InterPro"/>
</dbReference>
<dbReference type="EC" id="3.1.1.4" evidence="3"/>
<keyword evidence="9" id="KW-0442">Lipid degradation</keyword>
<evidence type="ECO:0000313" key="15">
    <source>
        <dbReference type="EMBL" id="EEZ99784.2"/>
    </source>
</evidence>
<comment type="subcellular location">
    <subcellularLocation>
        <location evidence="2">Secreted</location>
    </subcellularLocation>
</comment>
<dbReference type="OMA" id="TTGCKEY"/>
<dbReference type="InterPro" id="IPR036444">
    <property type="entry name" value="PLipase_A2_dom_sf"/>
</dbReference>
<organism evidence="15 16">
    <name type="scientific">Tribolium castaneum</name>
    <name type="common">Red flour beetle</name>
    <dbReference type="NCBI Taxonomy" id="7070"/>
    <lineage>
        <taxon>Eukaryota</taxon>
        <taxon>Metazoa</taxon>
        <taxon>Ecdysozoa</taxon>
        <taxon>Arthropoda</taxon>
        <taxon>Hexapoda</taxon>
        <taxon>Insecta</taxon>
        <taxon>Pterygota</taxon>
        <taxon>Neoptera</taxon>
        <taxon>Endopterygota</taxon>
        <taxon>Coleoptera</taxon>
        <taxon>Polyphaga</taxon>
        <taxon>Cucujiformia</taxon>
        <taxon>Tenebrionidae</taxon>
        <taxon>Tenebrionidae incertae sedis</taxon>
        <taxon>Tribolium</taxon>
    </lineage>
</organism>
<evidence type="ECO:0000259" key="14">
    <source>
        <dbReference type="Pfam" id="PF05826"/>
    </source>
</evidence>
<name>D6WFW7_TRICA</name>
<dbReference type="Proteomes" id="UP000007266">
    <property type="component" value="Linkage group 3"/>
</dbReference>
<keyword evidence="16" id="KW-1185">Reference proteome</keyword>
<dbReference type="AlphaFoldDB" id="D6WFW7"/>
<evidence type="ECO:0000256" key="4">
    <source>
        <dbReference type="ARBA" id="ARBA00021721"/>
    </source>
</evidence>
<dbReference type="InterPro" id="IPR033113">
    <property type="entry name" value="PLA2_histidine"/>
</dbReference>
<dbReference type="PANTHER" id="PTHR12253">
    <property type="entry name" value="RH14732P"/>
    <property type="match status" value="1"/>
</dbReference>